<dbReference type="EMBL" id="SMMG02000007">
    <property type="protein sequence ID" value="KAA3465665.1"/>
    <property type="molecule type" value="Genomic_DNA"/>
</dbReference>
<evidence type="ECO:0000313" key="2">
    <source>
        <dbReference type="Proteomes" id="UP000325315"/>
    </source>
</evidence>
<keyword evidence="2" id="KW-1185">Reference proteome</keyword>
<accession>A0A5B6V939</accession>
<evidence type="ECO:0000313" key="1">
    <source>
        <dbReference type="EMBL" id="KAA3465665.1"/>
    </source>
</evidence>
<dbReference type="AlphaFoldDB" id="A0A5B6V939"/>
<protein>
    <recommendedName>
        <fullName evidence="3">Reverse transcriptase</fullName>
    </recommendedName>
</protein>
<dbReference type="Proteomes" id="UP000325315">
    <property type="component" value="Unassembled WGS sequence"/>
</dbReference>
<organism evidence="1 2">
    <name type="scientific">Gossypium australe</name>
    <dbReference type="NCBI Taxonomy" id="47621"/>
    <lineage>
        <taxon>Eukaryota</taxon>
        <taxon>Viridiplantae</taxon>
        <taxon>Streptophyta</taxon>
        <taxon>Embryophyta</taxon>
        <taxon>Tracheophyta</taxon>
        <taxon>Spermatophyta</taxon>
        <taxon>Magnoliopsida</taxon>
        <taxon>eudicotyledons</taxon>
        <taxon>Gunneridae</taxon>
        <taxon>Pentapetalae</taxon>
        <taxon>rosids</taxon>
        <taxon>malvids</taxon>
        <taxon>Malvales</taxon>
        <taxon>Malvaceae</taxon>
        <taxon>Malvoideae</taxon>
        <taxon>Gossypium</taxon>
    </lineage>
</organism>
<name>A0A5B6V939_9ROSI</name>
<evidence type="ECO:0008006" key="3">
    <source>
        <dbReference type="Google" id="ProtNLM"/>
    </source>
</evidence>
<reference evidence="2" key="1">
    <citation type="journal article" date="2019" name="Plant Biotechnol. J.">
        <title>Genome sequencing of the Australian wild diploid species Gossypium australe highlights disease resistance and delayed gland morphogenesis.</title>
        <authorList>
            <person name="Cai Y."/>
            <person name="Cai X."/>
            <person name="Wang Q."/>
            <person name="Wang P."/>
            <person name="Zhang Y."/>
            <person name="Cai C."/>
            <person name="Xu Y."/>
            <person name="Wang K."/>
            <person name="Zhou Z."/>
            <person name="Wang C."/>
            <person name="Geng S."/>
            <person name="Li B."/>
            <person name="Dong Q."/>
            <person name="Hou Y."/>
            <person name="Wang H."/>
            <person name="Ai P."/>
            <person name="Liu Z."/>
            <person name="Yi F."/>
            <person name="Sun M."/>
            <person name="An G."/>
            <person name="Cheng J."/>
            <person name="Zhang Y."/>
            <person name="Shi Q."/>
            <person name="Xie Y."/>
            <person name="Shi X."/>
            <person name="Chang Y."/>
            <person name="Huang F."/>
            <person name="Chen Y."/>
            <person name="Hong S."/>
            <person name="Mi L."/>
            <person name="Sun Q."/>
            <person name="Zhang L."/>
            <person name="Zhou B."/>
            <person name="Peng R."/>
            <person name="Zhang X."/>
            <person name="Liu F."/>
        </authorList>
    </citation>
    <scope>NUCLEOTIDE SEQUENCE [LARGE SCALE GENOMIC DNA]</scope>
    <source>
        <strain evidence="2">cv. PA1801</strain>
    </source>
</reference>
<proteinExistence type="predicted"/>
<gene>
    <name evidence="1" type="ORF">EPI10_000809</name>
</gene>
<comment type="caution">
    <text evidence="1">The sequence shown here is derived from an EMBL/GenBank/DDBJ whole genome shotgun (WGS) entry which is preliminary data.</text>
</comment>
<sequence length="93" mass="10908">MTSCEVSKAFWSLKPHKASGLDGKHPFFFQKCWTMSGINLLGWLRRSVESIKDTIEIFMVQSVLMETKDLRKYIGYPIHTARVFRKDYDFISI</sequence>